<keyword evidence="3" id="KW-1185">Reference proteome</keyword>
<dbReference type="EMBL" id="JAWRVI010000008">
    <property type="protein sequence ID" value="KAK4092363.1"/>
    <property type="molecule type" value="Genomic_DNA"/>
</dbReference>
<feature type="compositionally biased region" description="Low complexity" evidence="1">
    <location>
        <begin position="1"/>
        <end position="11"/>
    </location>
</feature>
<protein>
    <submittedName>
        <fullName evidence="2">Uncharacterized protein</fullName>
    </submittedName>
</protein>
<feature type="region of interest" description="Disordered" evidence="1">
    <location>
        <begin position="1"/>
        <end position="71"/>
    </location>
</feature>
<feature type="region of interest" description="Disordered" evidence="1">
    <location>
        <begin position="87"/>
        <end position="124"/>
    </location>
</feature>
<sequence length="141" mass="15544">MYKAVPSSTPLRRPPPTTPRLDTPHHCPPPLAPKALSLSFPPTPLSPTLFHLPHPLSRHHQTPTPPPVTVTVTPIRVSPRLLILLRPRQLSTPRPPTLSPPVSSPALLRPSSTRRSRRLLPNARLDPAIAAPRLSIEPREK</sequence>
<comment type="caution">
    <text evidence="2">The sequence shown here is derived from an EMBL/GenBank/DDBJ whole genome shotgun (WGS) entry which is preliminary data.</text>
</comment>
<dbReference type="Proteomes" id="UP001287286">
    <property type="component" value="Unassembled WGS sequence"/>
</dbReference>
<gene>
    <name evidence="2" type="ORF">Purlil1_2984</name>
</gene>
<organism evidence="2 3">
    <name type="scientific">Purpureocillium lilacinum</name>
    <name type="common">Paecilomyces lilacinus</name>
    <dbReference type="NCBI Taxonomy" id="33203"/>
    <lineage>
        <taxon>Eukaryota</taxon>
        <taxon>Fungi</taxon>
        <taxon>Dikarya</taxon>
        <taxon>Ascomycota</taxon>
        <taxon>Pezizomycotina</taxon>
        <taxon>Sordariomycetes</taxon>
        <taxon>Hypocreomycetidae</taxon>
        <taxon>Hypocreales</taxon>
        <taxon>Ophiocordycipitaceae</taxon>
        <taxon>Purpureocillium</taxon>
    </lineage>
</organism>
<accession>A0ABR0C8S1</accession>
<evidence type="ECO:0000313" key="3">
    <source>
        <dbReference type="Proteomes" id="UP001287286"/>
    </source>
</evidence>
<proteinExistence type="predicted"/>
<feature type="compositionally biased region" description="Pro residues" evidence="1">
    <location>
        <begin position="93"/>
        <end position="103"/>
    </location>
</feature>
<name>A0ABR0C8S1_PURLI</name>
<reference evidence="2 3" key="1">
    <citation type="journal article" date="2024" name="Microbiol. Resour. Announc.">
        <title>Genome annotations for the ascomycete fungi Trichoderma harzianum, Trichoderma aggressivum, and Purpureocillium lilacinum.</title>
        <authorList>
            <person name="Beijen E.P.W."/>
            <person name="Ohm R.A."/>
        </authorList>
    </citation>
    <scope>NUCLEOTIDE SEQUENCE [LARGE SCALE GENOMIC DNA]</scope>
    <source>
        <strain evidence="2 3">CBS 150709</strain>
    </source>
</reference>
<evidence type="ECO:0000313" key="2">
    <source>
        <dbReference type="EMBL" id="KAK4092363.1"/>
    </source>
</evidence>
<feature type="compositionally biased region" description="Low complexity" evidence="1">
    <location>
        <begin position="33"/>
        <end position="55"/>
    </location>
</feature>
<evidence type="ECO:0000256" key="1">
    <source>
        <dbReference type="SAM" id="MobiDB-lite"/>
    </source>
</evidence>